<accession>A0A820GJG4</accession>
<keyword evidence="1" id="KW-0812">Transmembrane</keyword>
<evidence type="ECO:0000256" key="1">
    <source>
        <dbReference type="SAM" id="Phobius"/>
    </source>
</evidence>
<gene>
    <name evidence="3" type="ORF">KXQ929_LOCUS44275</name>
</gene>
<keyword evidence="1" id="KW-1133">Transmembrane helix</keyword>
<feature type="non-terminal residue" evidence="3">
    <location>
        <position position="1"/>
    </location>
</feature>
<feature type="domain" description="Tetrahydrofolate dehydrogenase/cyclohydrolase NAD(P)-binding" evidence="2">
    <location>
        <begin position="1"/>
        <end position="34"/>
    </location>
</feature>
<proteinExistence type="predicted"/>
<dbReference type="Pfam" id="PF02882">
    <property type="entry name" value="THF_DHG_CYH_C"/>
    <property type="match status" value="1"/>
</dbReference>
<evidence type="ECO:0000313" key="4">
    <source>
        <dbReference type="Proteomes" id="UP000663868"/>
    </source>
</evidence>
<organism evidence="3 4">
    <name type="scientific">Adineta steineri</name>
    <dbReference type="NCBI Taxonomy" id="433720"/>
    <lineage>
        <taxon>Eukaryota</taxon>
        <taxon>Metazoa</taxon>
        <taxon>Spiralia</taxon>
        <taxon>Gnathifera</taxon>
        <taxon>Rotifera</taxon>
        <taxon>Eurotatoria</taxon>
        <taxon>Bdelloidea</taxon>
        <taxon>Adinetida</taxon>
        <taxon>Adinetidae</taxon>
        <taxon>Adineta</taxon>
    </lineage>
</organism>
<feature type="transmembrane region" description="Helical" evidence="1">
    <location>
        <begin position="12"/>
        <end position="31"/>
    </location>
</feature>
<evidence type="ECO:0000313" key="3">
    <source>
        <dbReference type="EMBL" id="CAF4278123.1"/>
    </source>
</evidence>
<dbReference type="GO" id="GO:0004488">
    <property type="term" value="F:methylenetetrahydrofolate dehydrogenase (NADP+) activity"/>
    <property type="evidence" value="ECO:0007669"/>
    <property type="project" value="InterPro"/>
</dbReference>
<keyword evidence="1" id="KW-0472">Membrane</keyword>
<sequence length="36" mass="3900">VKRIARWVTPVPGGVGAVTVACLISNLLKLARQRKQ</sequence>
<protein>
    <recommendedName>
        <fullName evidence="2">Tetrahydrofolate dehydrogenase/cyclohydrolase NAD(P)-binding domain-containing protein</fullName>
    </recommendedName>
</protein>
<dbReference type="InterPro" id="IPR020631">
    <property type="entry name" value="THF_DH/CycHdrlase_NAD-bd_dom"/>
</dbReference>
<comment type="caution">
    <text evidence="3">The sequence shown here is derived from an EMBL/GenBank/DDBJ whole genome shotgun (WGS) entry which is preliminary data.</text>
</comment>
<dbReference type="AlphaFoldDB" id="A0A820GJG4"/>
<name>A0A820GJG4_9BILA</name>
<dbReference type="EMBL" id="CAJOBB010012561">
    <property type="protein sequence ID" value="CAF4278123.1"/>
    <property type="molecule type" value="Genomic_DNA"/>
</dbReference>
<dbReference type="Proteomes" id="UP000663868">
    <property type="component" value="Unassembled WGS sequence"/>
</dbReference>
<reference evidence="3" key="1">
    <citation type="submission" date="2021-02" db="EMBL/GenBank/DDBJ databases">
        <authorList>
            <person name="Nowell W R."/>
        </authorList>
    </citation>
    <scope>NUCLEOTIDE SEQUENCE</scope>
</reference>
<evidence type="ECO:0000259" key="2">
    <source>
        <dbReference type="Pfam" id="PF02882"/>
    </source>
</evidence>